<dbReference type="GO" id="GO:0006979">
    <property type="term" value="P:response to oxidative stress"/>
    <property type="evidence" value="ECO:0007669"/>
    <property type="project" value="TreeGrafter"/>
</dbReference>
<evidence type="ECO:0000256" key="9">
    <source>
        <dbReference type="ARBA" id="ARBA00025719"/>
    </source>
</evidence>
<keyword evidence="6" id="KW-0049">Antioxidant</keyword>
<comment type="subunit">
    <text evidence="2">Homodimer; disulfide-linked, upon oxidation. 5 homodimers assemble to form a ring-like decamer.</text>
</comment>
<keyword evidence="5" id="KW-0575">Peroxidase</keyword>
<comment type="caution">
    <text evidence="14">The sequence shown here is derived from an EMBL/GenBank/DDBJ whole genome shotgun (WGS) entry which is preliminary data.</text>
</comment>
<comment type="catalytic activity">
    <reaction evidence="11">
        <text>a hydroperoxide + NADH + H(+) = an alcohol + NAD(+) + H2O</text>
        <dbReference type="Rhea" id="RHEA:62628"/>
        <dbReference type="ChEBI" id="CHEBI:15377"/>
        <dbReference type="ChEBI" id="CHEBI:15378"/>
        <dbReference type="ChEBI" id="CHEBI:30879"/>
        <dbReference type="ChEBI" id="CHEBI:35924"/>
        <dbReference type="ChEBI" id="CHEBI:57540"/>
        <dbReference type="ChEBI" id="CHEBI:57945"/>
        <dbReference type="EC" id="1.11.1.26"/>
    </reaction>
</comment>
<evidence type="ECO:0000256" key="8">
    <source>
        <dbReference type="ARBA" id="ARBA00023284"/>
    </source>
</evidence>
<evidence type="ECO:0000256" key="10">
    <source>
        <dbReference type="ARBA" id="ARBA00032077"/>
    </source>
</evidence>
<protein>
    <recommendedName>
        <fullName evidence="4">Alkyl hydroperoxide reductase C</fullName>
        <ecNumber evidence="3">1.11.1.26</ecNumber>
    </recommendedName>
    <alternativeName>
        <fullName evidence="10">Peroxiredoxin</fullName>
    </alternativeName>
</protein>
<dbReference type="InterPro" id="IPR024706">
    <property type="entry name" value="Peroxiredoxin_AhpC-typ"/>
</dbReference>
<dbReference type="GO" id="GO:0033554">
    <property type="term" value="P:cellular response to stress"/>
    <property type="evidence" value="ECO:0007669"/>
    <property type="project" value="TreeGrafter"/>
</dbReference>
<dbReference type="Pfam" id="PF10417">
    <property type="entry name" value="1-cysPrx_C"/>
    <property type="match status" value="1"/>
</dbReference>
<evidence type="ECO:0000256" key="11">
    <source>
        <dbReference type="ARBA" id="ARBA00047572"/>
    </source>
</evidence>
<dbReference type="Pfam" id="PF00578">
    <property type="entry name" value="AhpC-TSA"/>
    <property type="match status" value="1"/>
</dbReference>
<comment type="similarity">
    <text evidence="1">Belongs to the peroxiredoxin family. AhpC/Prx1 subfamily.</text>
</comment>
<evidence type="ECO:0000313" key="14">
    <source>
        <dbReference type="EMBL" id="MBF2734974.1"/>
    </source>
</evidence>
<accession>A0A930UGS8</accession>
<keyword evidence="7" id="KW-0560">Oxidoreductase</keyword>
<dbReference type="PROSITE" id="PS51352">
    <property type="entry name" value="THIOREDOXIN_2"/>
    <property type="match status" value="1"/>
</dbReference>
<dbReference type="Proteomes" id="UP000604381">
    <property type="component" value="Unassembled WGS sequence"/>
</dbReference>
<dbReference type="InterPro" id="IPR013766">
    <property type="entry name" value="Thioredoxin_domain"/>
</dbReference>
<dbReference type="InterPro" id="IPR000866">
    <property type="entry name" value="AhpC/TSA"/>
</dbReference>
<dbReference type="CDD" id="cd03016">
    <property type="entry name" value="PRX_1cys"/>
    <property type="match status" value="1"/>
</dbReference>
<dbReference type="AlphaFoldDB" id="A0A930UGS8"/>
<dbReference type="GO" id="GO:0042744">
    <property type="term" value="P:hydrogen peroxide catabolic process"/>
    <property type="evidence" value="ECO:0007669"/>
    <property type="project" value="TreeGrafter"/>
</dbReference>
<evidence type="ECO:0000256" key="7">
    <source>
        <dbReference type="ARBA" id="ARBA00023002"/>
    </source>
</evidence>
<dbReference type="InterPro" id="IPR050217">
    <property type="entry name" value="Peroxiredoxin"/>
</dbReference>
<evidence type="ECO:0000256" key="1">
    <source>
        <dbReference type="ARBA" id="ARBA00009796"/>
    </source>
</evidence>
<dbReference type="InterPro" id="IPR036249">
    <property type="entry name" value="Thioredoxin-like_sf"/>
</dbReference>
<evidence type="ECO:0000256" key="12">
    <source>
        <dbReference type="PIRSR" id="PIRSR000239-1"/>
    </source>
</evidence>
<evidence type="ECO:0000256" key="6">
    <source>
        <dbReference type="ARBA" id="ARBA00022862"/>
    </source>
</evidence>
<dbReference type="PANTHER" id="PTHR10681:SF121">
    <property type="entry name" value="ALKYL HYDROPEROXIDE REDUCTASE C"/>
    <property type="match status" value="1"/>
</dbReference>
<organism evidence="14 15">
    <name type="scientific">Candidatus Amphirhobacter heronislandensis</name>
    <dbReference type="NCBI Taxonomy" id="1732024"/>
    <lineage>
        <taxon>Bacteria</taxon>
        <taxon>Pseudomonadati</taxon>
        <taxon>Pseudomonadota</taxon>
        <taxon>Gammaproteobacteria</taxon>
        <taxon>Candidatus Tethybacterales</taxon>
        <taxon>Candidatus Tethybacteraceae</taxon>
        <taxon>Candidatus Amphirhobacter</taxon>
    </lineage>
</organism>
<name>A0A930UGS8_9GAMM</name>
<dbReference type="GO" id="GO:0005829">
    <property type="term" value="C:cytosol"/>
    <property type="evidence" value="ECO:0007669"/>
    <property type="project" value="TreeGrafter"/>
</dbReference>
<dbReference type="EC" id="1.11.1.26" evidence="3"/>
<dbReference type="InterPro" id="IPR045020">
    <property type="entry name" value="PRX_1cys"/>
</dbReference>
<feature type="active site" description="Cysteine sulfenic acid (-SOH) intermediate; for peroxidase activity" evidence="12">
    <location>
        <position position="45"/>
    </location>
</feature>
<dbReference type="Gene3D" id="3.40.30.10">
    <property type="entry name" value="Glutaredoxin"/>
    <property type="match status" value="1"/>
</dbReference>
<dbReference type="InterPro" id="IPR019479">
    <property type="entry name" value="Peroxiredoxin_C"/>
</dbReference>
<evidence type="ECO:0000256" key="5">
    <source>
        <dbReference type="ARBA" id="ARBA00022559"/>
    </source>
</evidence>
<keyword evidence="15" id="KW-1185">Reference proteome</keyword>
<evidence type="ECO:0000256" key="3">
    <source>
        <dbReference type="ARBA" id="ARBA00013021"/>
    </source>
</evidence>
<keyword evidence="8" id="KW-0676">Redox-active center</keyword>
<sequence>MSLRINDTVPDLKVVTDQGDISLHDWIGDGWAIIFSHPKDFTPVCTTEFGEMARLEDEWTKRGVKVLGVSVDASADHAKWKVDIEAYSGSKPSFAIVADDGIELAKAFDMLPAEAVLPEGRTPAATATVRTVFVIGPDKKLRLSLTYPMVIGRNFDEILRVVDALQTAERAGVATPVNWRPGDDVIIPAAVSDEDAKEKFGSFEKRLPYLRTTSLK</sequence>
<dbReference type="FunFam" id="3.40.30.10:FF:000011">
    <property type="entry name" value="Peroxiredoxin PRX1"/>
    <property type="match status" value="1"/>
</dbReference>
<comment type="similarity">
    <text evidence="9">Belongs to the peroxiredoxin family. Prx6 subfamily.</text>
</comment>
<dbReference type="GO" id="GO:0045454">
    <property type="term" value="P:cell redox homeostasis"/>
    <property type="evidence" value="ECO:0007669"/>
    <property type="project" value="TreeGrafter"/>
</dbReference>
<dbReference type="GO" id="GO:0102039">
    <property type="term" value="F:NADH-dependent peroxiredoxin activity"/>
    <property type="evidence" value="ECO:0007669"/>
    <property type="project" value="UniProtKB-EC"/>
</dbReference>
<gene>
    <name evidence="14" type="ORF">ISN26_02630</name>
</gene>
<dbReference type="Gene3D" id="3.30.1020.10">
    <property type="entry name" value="Antioxidant, Horf6, Chain A, domain2"/>
    <property type="match status" value="1"/>
</dbReference>
<evidence type="ECO:0000259" key="13">
    <source>
        <dbReference type="PROSITE" id="PS51352"/>
    </source>
</evidence>
<dbReference type="PIRSF" id="PIRSF000239">
    <property type="entry name" value="AHPC"/>
    <property type="match status" value="1"/>
</dbReference>
<evidence type="ECO:0000256" key="4">
    <source>
        <dbReference type="ARBA" id="ARBA00017462"/>
    </source>
</evidence>
<dbReference type="GO" id="GO:0008379">
    <property type="term" value="F:thioredoxin peroxidase activity"/>
    <property type="evidence" value="ECO:0007669"/>
    <property type="project" value="TreeGrafter"/>
</dbReference>
<dbReference type="PANTHER" id="PTHR10681">
    <property type="entry name" value="THIOREDOXIN PEROXIDASE"/>
    <property type="match status" value="1"/>
</dbReference>
<evidence type="ECO:0000256" key="2">
    <source>
        <dbReference type="ARBA" id="ARBA00011654"/>
    </source>
</evidence>
<proteinExistence type="inferred from homology"/>
<reference evidence="14" key="1">
    <citation type="submission" date="2020-10" db="EMBL/GenBank/DDBJ databases">
        <title>An improved Amphimedon queenslandica hologenome assembly reveals how three proteobacterial symbionts can extend the metabolic phenotypic of their marine sponge host.</title>
        <authorList>
            <person name="Degnan B."/>
            <person name="Degnan S."/>
            <person name="Xiang X."/>
        </authorList>
    </citation>
    <scope>NUCLEOTIDE SEQUENCE</scope>
    <source>
        <strain evidence="14">AqS2</strain>
    </source>
</reference>
<dbReference type="EMBL" id="JADHEI010000028">
    <property type="protein sequence ID" value="MBF2734974.1"/>
    <property type="molecule type" value="Genomic_DNA"/>
</dbReference>
<feature type="domain" description="Thioredoxin" evidence="13">
    <location>
        <begin position="3"/>
        <end position="167"/>
    </location>
</feature>
<evidence type="ECO:0000313" key="15">
    <source>
        <dbReference type="Proteomes" id="UP000604381"/>
    </source>
</evidence>
<dbReference type="SUPFAM" id="SSF52833">
    <property type="entry name" value="Thioredoxin-like"/>
    <property type="match status" value="1"/>
</dbReference>